<feature type="domain" description="Tetrahydrofolate dehydrogenase/cyclohydrolase NAD(P)-binding" evidence="3">
    <location>
        <begin position="190"/>
        <end position="252"/>
    </location>
</feature>
<dbReference type="GO" id="GO:0009113">
    <property type="term" value="P:purine nucleobase biosynthetic process"/>
    <property type="evidence" value="ECO:0007669"/>
    <property type="project" value="TreeGrafter"/>
</dbReference>
<evidence type="ECO:0000259" key="2">
    <source>
        <dbReference type="Pfam" id="PF00763"/>
    </source>
</evidence>
<sequence>MSSVTTAGKGLLLKADPIAAAFRDEVQTTLATQTQSIQRQPKLVGILSTSSGPSRTYAEFTKKQCESLGFEFVLKETGAALNSTGEKGSEGLGDGEGVEEAIMEANEDESVDGIMVYFPIFGPQQDHYLQQIVSPYKDVEGLHVKFHYNLYHNIRFISPSSLSSPTSGIAGDEVQNDSIPPAGTVKSILPCTPLAIVKSLEYVGVYNKILPYGDRAYGKTVVVVNRSEVVGRPLAALLANDGARVFSVDIDSIQEYTKRPSSDTPSSARNYHPKHVVRPPPTPYTTLQSCLEIADVVISAVPSATYKIPTRWLKDGCVCVNVAAEKNFEKDVRDKASLYIPAVGKVTILMLLRNLLRLQQYKTIQSPPPSAQSPASGEPSGQ</sequence>
<dbReference type="SUPFAM" id="SSF53223">
    <property type="entry name" value="Aminoacid dehydrogenase-like, N-terminal domain"/>
    <property type="match status" value="1"/>
</dbReference>
<protein>
    <submittedName>
        <fullName evidence="4">NAD(P)-binding protein</fullName>
    </submittedName>
</protein>
<evidence type="ECO:0000313" key="5">
    <source>
        <dbReference type="Proteomes" id="UP000772434"/>
    </source>
</evidence>
<dbReference type="InterPro" id="IPR020630">
    <property type="entry name" value="THF_DH/CycHdrlase_cat_dom"/>
</dbReference>
<gene>
    <name evidence="4" type="ORF">BDP27DRAFT_1341571</name>
</gene>
<evidence type="ECO:0000259" key="3">
    <source>
        <dbReference type="Pfam" id="PF02882"/>
    </source>
</evidence>
<dbReference type="SUPFAM" id="SSF51735">
    <property type="entry name" value="NAD(P)-binding Rossmann-fold domains"/>
    <property type="match status" value="1"/>
</dbReference>
<dbReference type="InterPro" id="IPR036291">
    <property type="entry name" value="NAD(P)-bd_dom_sf"/>
</dbReference>
<dbReference type="OrthoDB" id="41403at2759"/>
<dbReference type="GO" id="GO:0005829">
    <property type="term" value="C:cytosol"/>
    <property type="evidence" value="ECO:0007669"/>
    <property type="project" value="TreeGrafter"/>
</dbReference>
<feature type="region of interest" description="Disordered" evidence="1">
    <location>
        <begin position="257"/>
        <end position="279"/>
    </location>
</feature>
<dbReference type="GO" id="GO:0004487">
    <property type="term" value="F:methylenetetrahydrofolate dehydrogenase (NAD+) activity"/>
    <property type="evidence" value="ECO:0007669"/>
    <property type="project" value="TreeGrafter"/>
</dbReference>
<dbReference type="EMBL" id="JADNRY010000305">
    <property type="protein sequence ID" value="KAF9059389.1"/>
    <property type="molecule type" value="Genomic_DNA"/>
</dbReference>
<evidence type="ECO:0000313" key="4">
    <source>
        <dbReference type="EMBL" id="KAF9059389.1"/>
    </source>
</evidence>
<dbReference type="FunFam" id="3.40.50.720:FF:000401">
    <property type="entry name" value="Related to MTD1-methylenetetrahydrofolate dehydrogenase (NAD+)"/>
    <property type="match status" value="1"/>
</dbReference>
<dbReference type="Pfam" id="PF02882">
    <property type="entry name" value="THF_DHG_CYH_C"/>
    <property type="match status" value="1"/>
</dbReference>
<dbReference type="Gene3D" id="3.40.50.720">
    <property type="entry name" value="NAD(P)-binding Rossmann-like Domain"/>
    <property type="match status" value="1"/>
</dbReference>
<dbReference type="PANTHER" id="PTHR48099">
    <property type="entry name" value="C-1-TETRAHYDROFOLATE SYNTHASE, CYTOPLASMIC-RELATED"/>
    <property type="match status" value="1"/>
</dbReference>
<feature type="domain" description="Tetrahydrofolate dehydrogenase/cyclohydrolase catalytic" evidence="2">
    <location>
        <begin position="13"/>
        <end position="140"/>
    </location>
</feature>
<organism evidence="4 5">
    <name type="scientific">Rhodocollybia butyracea</name>
    <dbReference type="NCBI Taxonomy" id="206335"/>
    <lineage>
        <taxon>Eukaryota</taxon>
        <taxon>Fungi</taxon>
        <taxon>Dikarya</taxon>
        <taxon>Basidiomycota</taxon>
        <taxon>Agaricomycotina</taxon>
        <taxon>Agaricomycetes</taxon>
        <taxon>Agaricomycetidae</taxon>
        <taxon>Agaricales</taxon>
        <taxon>Marasmiineae</taxon>
        <taxon>Omphalotaceae</taxon>
        <taxon>Rhodocollybia</taxon>
    </lineage>
</organism>
<evidence type="ECO:0000256" key="1">
    <source>
        <dbReference type="SAM" id="MobiDB-lite"/>
    </source>
</evidence>
<dbReference type="PANTHER" id="PTHR48099:SF3">
    <property type="entry name" value="METHYLENETETRAHYDROFOLATE DEHYDROGENASE [NAD(+)]"/>
    <property type="match status" value="1"/>
</dbReference>
<dbReference type="InterPro" id="IPR020631">
    <property type="entry name" value="THF_DH/CycHdrlase_NAD-bd_dom"/>
</dbReference>
<dbReference type="InterPro" id="IPR046346">
    <property type="entry name" value="Aminoacid_DH-like_N_sf"/>
</dbReference>
<dbReference type="GO" id="GO:0004488">
    <property type="term" value="F:methylenetetrahydrofolate dehydrogenase (NADP+) activity"/>
    <property type="evidence" value="ECO:0007669"/>
    <property type="project" value="InterPro"/>
</dbReference>
<proteinExistence type="predicted"/>
<name>A0A9P5TYN2_9AGAR</name>
<dbReference type="Gene3D" id="3.40.50.10860">
    <property type="entry name" value="Leucine Dehydrogenase, chain A, domain 1"/>
    <property type="match status" value="1"/>
</dbReference>
<dbReference type="Proteomes" id="UP000772434">
    <property type="component" value="Unassembled WGS sequence"/>
</dbReference>
<comment type="caution">
    <text evidence="4">The sequence shown here is derived from an EMBL/GenBank/DDBJ whole genome shotgun (WGS) entry which is preliminary data.</text>
</comment>
<accession>A0A9P5TYN2</accession>
<dbReference type="Pfam" id="PF00763">
    <property type="entry name" value="THF_DHG_CYH"/>
    <property type="match status" value="1"/>
</dbReference>
<reference evidence="4" key="1">
    <citation type="submission" date="2020-11" db="EMBL/GenBank/DDBJ databases">
        <authorList>
            <consortium name="DOE Joint Genome Institute"/>
            <person name="Ahrendt S."/>
            <person name="Riley R."/>
            <person name="Andreopoulos W."/>
            <person name="Labutti K."/>
            <person name="Pangilinan J."/>
            <person name="Ruiz-Duenas F.J."/>
            <person name="Barrasa J.M."/>
            <person name="Sanchez-Garcia M."/>
            <person name="Camarero S."/>
            <person name="Miyauchi S."/>
            <person name="Serrano A."/>
            <person name="Linde D."/>
            <person name="Babiker R."/>
            <person name="Drula E."/>
            <person name="Ayuso-Fernandez I."/>
            <person name="Pacheco R."/>
            <person name="Padilla G."/>
            <person name="Ferreira P."/>
            <person name="Barriuso J."/>
            <person name="Kellner H."/>
            <person name="Castanera R."/>
            <person name="Alfaro M."/>
            <person name="Ramirez L."/>
            <person name="Pisabarro A.G."/>
            <person name="Kuo A."/>
            <person name="Tritt A."/>
            <person name="Lipzen A."/>
            <person name="He G."/>
            <person name="Yan M."/>
            <person name="Ng V."/>
            <person name="Cullen D."/>
            <person name="Martin F."/>
            <person name="Rosso M.-N."/>
            <person name="Henrissat B."/>
            <person name="Hibbett D."/>
            <person name="Martinez A.T."/>
            <person name="Grigoriev I.V."/>
        </authorList>
    </citation>
    <scope>NUCLEOTIDE SEQUENCE</scope>
    <source>
        <strain evidence="4">AH 40177</strain>
    </source>
</reference>
<dbReference type="AlphaFoldDB" id="A0A9P5TYN2"/>
<keyword evidence="5" id="KW-1185">Reference proteome</keyword>